<sequence length="121" mass="13109">MIDLRIDTTPYRLLLNAPREQKKPSPGRSLPLKDAAENPAVNLKRAPIDLLAIPPQSVSPALAASIYQANIPTEIYTYPFHVPPKEQSDTTGNSGNVRGGQGHEAVTLIQYEPGTLVDCHA</sequence>
<organism evidence="2 3">
    <name type="scientific">Geobacter argillaceus</name>
    <dbReference type="NCBI Taxonomy" id="345631"/>
    <lineage>
        <taxon>Bacteria</taxon>
        <taxon>Pseudomonadati</taxon>
        <taxon>Thermodesulfobacteriota</taxon>
        <taxon>Desulfuromonadia</taxon>
        <taxon>Geobacterales</taxon>
        <taxon>Geobacteraceae</taxon>
        <taxon>Geobacter</taxon>
    </lineage>
</organism>
<evidence type="ECO:0000313" key="3">
    <source>
        <dbReference type="Proteomes" id="UP000319449"/>
    </source>
</evidence>
<evidence type="ECO:0000256" key="1">
    <source>
        <dbReference type="SAM" id="MobiDB-lite"/>
    </source>
</evidence>
<dbReference type="RefSeq" id="WP_145017407.1">
    <property type="nucleotide sequence ID" value="NZ_VLLN01000002.1"/>
</dbReference>
<dbReference type="Proteomes" id="UP000319449">
    <property type="component" value="Unassembled WGS sequence"/>
</dbReference>
<name>A0A562WR66_9BACT</name>
<dbReference type="AlphaFoldDB" id="A0A562WR66"/>
<accession>A0A562WR66</accession>
<proteinExistence type="predicted"/>
<protein>
    <submittedName>
        <fullName evidence="2">Uncharacterized protein</fullName>
    </submittedName>
</protein>
<gene>
    <name evidence="2" type="ORF">JN12_00309</name>
</gene>
<comment type="caution">
    <text evidence="2">The sequence shown here is derived from an EMBL/GenBank/DDBJ whole genome shotgun (WGS) entry which is preliminary data.</text>
</comment>
<feature type="region of interest" description="Disordered" evidence="1">
    <location>
        <begin position="16"/>
        <end position="36"/>
    </location>
</feature>
<feature type="region of interest" description="Disordered" evidence="1">
    <location>
        <begin position="80"/>
        <end position="101"/>
    </location>
</feature>
<reference evidence="2 3" key="1">
    <citation type="submission" date="2019-07" db="EMBL/GenBank/DDBJ databases">
        <title>Genomic Encyclopedia of Archaeal and Bacterial Type Strains, Phase II (KMG-II): from individual species to whole genera.</title>
        <authorList>
            <person name="Goeker M."/>
        </authorList>
    </citation>
    <scope>NUCLEOTIDE SEQUENCE [LARGE SCALE GENOMIC DNA]</scope>
    <source>
        <strain evidence="2 3">ATCC BAA-1139</strain>
    </source>
</reference>
<keyword evidence="3" id="KW-1185">Reference proteome</keyword>
<evidence type="ECO:0000313" key="2">
    <source>
        <dbReference type="EMBL" id="TWJ32899.1"/>
    </source>
</evidence>
<dbReference type="EMBL" id="VLLN01000002">
    <property type="protein sequence ID" value="TWJ32899.1"/>
    <property type="molecule type" value="Genomic_DNA"/>
</dbReference>